<evidence type="ECO:0000256" key="1">
    <source>
        <dbReference type="SAM" id="SignalP"/>
    </source>
</evidence>
<dbReference type="AlphaFoldDB" id="A0ABD3XEK7"/>
<reference evidence="3 4" key="1">
    <citation type="submission" date="2024-11" db="EMBL/GenBank/DDBJ databases">
        <title>Chromosome-level genome assembly of the freshwater bivalve Anodonta woodiana.</title>
        <authorList>
            <person name="Chen X."/>
        </authorList>
    </citation>
    <scope>NUCLEOTIDE SEQUENCE [LARGE SCALE GENOMIC DNA]</scope>
    <source>
        <strain evidence="3">MN2024</strain>
        <tissue evidence="3">Gills</tissue>
    </source>
</reference>
<feature type="chain" id="PRO_5044893595" description="WAP domain-containing protein" evidence="1">
    <location>
        <begin position="26"/>
        <end position="84"/>
    </location>
</feature>
<dbReference type="SUPFAM" id="SSF57256">
    <property type="entry name" value="Elafin-like"/>
    <property type="match status" value="1"/>
</dbReference>
<dbReference type="InterPro" id="IPR036645">
    <property type="entry name" value="Elafin-like_sf"/>
</dbReference>
<dbReference type="Gene3D" id="4.10.75.10">
    <property type="entry name" value="Elafin-like"/>
    <property type="match status" value="1"/>
</dbReference>
<dbReference type="Proteomes" id="UP001634394">
    <property type="component" value="Unassembled WGS sequence"/>
</dbReference>
<evidence type="ECO:0000313" key="4">
    <source>
        <dbReference type="Proteomes" id="UP001634394"/>
    </source>
</evidence>
<evidence type="ECO:0000313" key="3">
    <source>
        <dbReference type="EMBL" id="KAL3884547.1"/>
    </source>
</evidence>
<dbReference type="SMART" id="SM00217">
    <property type="entry name" value="WAP"/>
    <property type="match status" value="1"/>
</dbReference>
<accession>A0ABD3XEK7</accession>
<proteinExistence type="predicted"/>
<protein>
    <recommendedName>
        <fullName evidence="2">WAP domain-containing protein</fullName>
    </recommendedName>
</protein>
<keyword evidence="4" id="KW-1185">Reference proteome</keyword>
<dbReference type="Pfam" id="PF00095">
    <property type="entry name" value="WAP"/>
    <property type="match status" value="1"/>
</dbReference>
<organism evidence="3 4">
    <name type="scientific">Sinanodonta woodiana</name>
    <name type="common">Chinese pond mussel</name>
    <name type="synonym">Anodonta woodiana</name>
    <dbReference type="NCBI Taxonomy" id="1069815"/>
    <lineage>
        <taxon>Eukaryota</taxon>
        <taxon>Metazoa</taxon>
        <taxon>Spiralia</taxon>
        <taxon>Lophotrochozoa</taxon>
        <taxon>Mollusca</taxon>
        <taxon>Bivalvia</taxon>
        <taxon>Autobranchia</taxon>
        <taxon>Heteroconchia</taxon>
        <taxon>Palaeoheterodonta</taxon>
        <taxon>Unionida</taxon>
        <taxon>Unionoidea</taxon>
        <taxon>Unionidae</taxon>
        <taxon>Unioninae</taxon>
        <taxon>Sinanodonta</taxon>
    </lineage>
</organism>
<feature type="domain" description="WAP" evidence="2">
    <location>
        <begin position="31"/>
        <end position="83"/>
    </location>
</feature>
<sequence>MNSLRREEVLLMAVFLFSLLSQVYTGMILTRPGTCPNGMQVSNETEIKCSTTNTSTMCIWDWSCENGYKCCSSNCFKTCQAVAV</sequence>
<dbReference type="EMBL" id="JBJQND010000002">
    <property type="protein sequence ID" value="KAL3884547.1"/>
    <property type="molecule type" value="Genomic_DNA"/>
</dbReference>
<name>A0ABD3XEK7_SINWO</name>
<dbReference type="InterPro" id="IPR008197">
    <property type="entry name" value="WAP_dom"/>
</dbReference>
<evidence type="ECO:0000259" key="2">
    <source>
        <dbReference type="SMART" id="SM00217"/>
    </source>
</evidence>
<gene>
    <name evidence="3" type="ORF">ACJMK2_024681</name>
</gene>
<feature type="signal peptide" evidence="1">
    <location>
        <begin position="1"/>
        <end position="25"/>
    </location>
</feature>
<comment type="caution">
    <text evidence="3">The sequence shown here is derived from an EMBL/GenBank/DDBJ whole genome shotgun (WGS) entry which is preliminary data.</text>
</comment>
<keyword evidence="1" id="KW-0732">Signal</keyword>